<dbReference type="InterPro" id="IPR051398">
    <property type="entry name" value="Polysacch_Deacetylase"/>
</dbReference>
<gene>
    <name evidence="3" type="ORF">N7U62_01905</name>
</gene>
<dbReference type="InterPro" id="IPR011330">
    <property type="entry name" value="Glyco_hydro/deAcase_b/a-brl"/>
</dbReference>
<dbReference type="Gene3D" id="3.20.20.370">
    <property type="entry name" value="Glycoside hydrolase/deacetylase"/>
    <property type="match status" value="1"/>
</dbReference>
<keyword evidence="1" id="KW-0732">Signal</keyword>
<dbReference type="EMBL" id="JAOYOD010000001">
    <property type="protein sequence ID" value="MCV9385395.1"/>
    <property type="molecule type" value="Genomic_DNA"/>
</dbReference>
<organism evidence="3 4">
    <name type="scientific">Reichenbachiella ulvae</name>
    <dbReference type="NCBI Taxonomy" id="2980104"/>
    <lineage>
        <taxon>Bacteria</taxon>
        <taxon>Pseudomonadati</taxon>
        <taxon>Bacteroidota</taxon>
        <taxon>Cytophagia</taxon>
        <taxon>Cytophagales</taxon>
        <taxon>Reichenbachiellaceae</taxon>
        <taxon>Reichenbachiella</taxon>
    </lineage>
</organism>
<accession>A0ABT3CPL0</accession>
<feature type="domain" description="NodB homology" evidence="2">
    <location>
        <begin position="1"/>
        <end position="228"/>
    </location>
</feature>
<keyword evidence="4" id="KW-1185">Reference proteome</keyword>
<dbReference type="PROSITE" id="PS51677">
    <property type="entry name" value="NODB"/>
    <property type="match status" value="1"/>
</dbReference>
<reference evidence="3 4" key="1">
    <citation type="submission" date="2022-10" db="EMBL/GenBank/DDBJ databases">
        <title>Comparative genomics and taxonomic characterization of three novel marine species of genus Reichenbachiella exhibiting antioxidant and polysaccharide degradation activities.</title>
        <authorList>
            <person name="Muhammad N."/>
            <person name="Lee Y.-J."/>
            <person name="Ko J."/>
            <person name="Kim S.-G."/>
        </authorList>
    </citation>
    <scope>NUCLEOTIDE SEQUENCE [LARGE SCALE GENOMIC DNA]</scope>
    <source>
        <strain evidence="3 4">ABR2-5</strain>
    </source>
</reference>
<evidence type="ECO:0000256" key="1">
    <source>
        <dbReference type="ARBA" id="ARBA00022729"/>
    </source>
</evidence>
<dbReference type="InterPro" id="IPR002509">
    <property type="entry name" value="NODB_dom"/>
</dbReference>
<dbReference type="CDD" id="cd10967">
    <property type="entry name" value="CE4_GLA_like_6s"/>
    <property type="match status" value="1"/>
</dbReference>
<dbReference type="SUPFAM" id="SSF88713">
    <property type="entry name" value="Glycoside hydrolase/deacetylase"/>
    <property type="match status" value="1"/>
</dbReference>
<dbReference type="PANTHER" id="PTHR34216:SF11">
    <property type="entry name" value="CHITOOLIGOSACCHARIDE DEACETYLASE"/>
    <property type="match status" value="1"/>
</dbReference>
<evidence type="ECO:0000313" key="3">
    <source>
        <dbReference type="EMBL" id="MCV9385395.1"/>
    </source>
</evidence>
<dbReference type="Pfam" id="PF01522">
    <property type="entry name" value="Polysacc_deac_1"/>
    <property type="match status" value="1"/>
</dbReference>
<sequence length="228" mass="25935">MVLTYDDALDVHLDNAIPVLDSLGLKATFYITANASKGRMYDWKRVAQNGHELGNHTLYHPCLGGEGREWVIPENDLRNYNTQEIVREIEMTELYLRALDGKSSRTFAYTCGDTETSEGSFIPEIKDKFTALRGVDSQLNHIETMDFTDIKCYGLDGHSAEEMIQWAEKAREENALLVILFHGVGGGHSLNVSLENHRKFLEYLKTNEADYWVTTMEEAAQHCKDQKP</sequence>
<evidence type="ECO:0000313" key="4">
    <source>
        <dbReference type="Proteomes" id="UP001300692"/>
    </source>
</evidence>
<proteinExistence type="predicted"/>
<dbReference type="PANTHER" id="PTHR34216">
    <property type="match status" value="1"/>
</dbReference>
<dbReference type="Proteomes" id="UP001300692">
    <property type="component" value="Unassembled WGS sequence"/>
</dbReference>
<evidence type="ECO:0000259" key="2">
    <source>
        <dbReference type="PROSITE" id="PS51677"/>
    </source>
</evidence>
<protein>
    <submittedName>
        <fullName evidence="3">Polysaccharide deacetylase family protein</fullName>
    </submittedName>
</protein>
<name>A0ABT3CPL0_9BACT</name>
<comment type="caution">
    <text evidence="3">The sequence shown here is derived from an EMBL/GenBank/DDBJ whole genome shotgun (WGS) entry which is preliminary data.</text>
</comment>